<proteinExistence type="predicted"/>
<feature type="compositionally biased region" description="Acidic residues" evidence="1">
    <location>
        <begin position="104"/>
        <end position="113"/>
    </location>
</feature>
<organism evidence="2 3">
    <name type="scientific">Asparagus officinalis</name>
    <name type="common">Garden asparagus</name>
    <dbReference type="NCBI Taxonomy" id="4686"/>
    <lineage>
        <taxon>Eukaryota</taxon>
        <taxon>Viridiplantae</taxon>
        <taxon>Streptophyta</taxon>
        <taxon>Embryophyta</taxon>
        <taxon>Tracheophyta</taxon>
        <taxon>Spermatophyta</taxon>
        <taxon>Magnoliopsida</taxon>
        <taxon>Liliopsida</taxon>
        <taxon>Asparagales</taxon>
        <taxon>Asparagaceae</taxon>
        <taxon>Asparagoideae</taxon>
        <taxon>Asparagus</taxon>
    </lineage>
</organism>
<sequence>MYGPPPRRRGSARSHCRVRTARGVEMPLKMTMRGRCQILGGGGLCGWRREKEGMRVRDEAARRSRRGWDGGEQGMRARTAAEDMELCVKKEEEELRRAVRGEGGEDVEEEEGGKEENKVLADA</sequence>
<keyword evidence="3" id="KW-1185">Reference proteome</keyword>
<feature type="region of interest" description="Disordered" evidence="1">
    <location>
        <begin position="57"/>
        <end position="79"/>
    </location>
</feature>
<gene>
    <name evidence="2" type="ORF">A4U43_C06F5010</name>
</gene>
<evidence type="ECO:0000256" key="1">
    <source>
        <dbReference type="SAM" id="MobiDB-lite"/>
    </source>
</evidence>
<evidence type="ECO:0000313" key="2">
    <source>
        <dbReference type="EMBL" id="ONK66186.1"/>
    </source>
</evidence>
<feature type="compositionally biased region" description="Basic and acidic residues" evidence="1">
    <location>
        <begin position="57"/>
        <end position="69"/>
    </location>
</feature>
<protein>
    <submittedName>
        <fullName evidence="2">Uncharacterized protein</fullName>
    </submittedName>
</protein>
<dbReference type="Proteomes" id="UP000243459">
    <property type="component" value="Chromosome 6"/>
</dbReference>
<name>A0A5P1EJX5_ASPOF</name>
<reference evidence="3" key="1">
    <citation type="journal article" date="2017" name="Nat. Commun.">
        <title>The asparagus genome sheds light on the origin and evolution of a young Y chromosome.</title>
        <authorList>
            <person name="Harkess A."/>
            <person name="Zhou J."/>
            <person name="Xu C."/>
            <person name="Bowers J.E."/>
            <person name="Van der Hulst R."/>
            <person name="Ayyampalayam S."/>
            <person name="Mercati F."/>
            <person name="Riccardi P."/>
            <person name="McKain M.R."/>
            <person name="Kakrana A."/>
            <person name="Tang H."/>
            <person name="Ray J."/>
            <person name="Groenendijk J."/>
            <person name="Arikit S."/>
            <person name="Mathioni S.M."/>
            <person name="Nakano M."/>
            <person name="Shan H."/>
            <person name="Telgmann-Rauber A."/>
            <person name="Kanno A."/>
            <person name="Yue Z."/>
            <person name="Chen H."/>
            <person name="Li W."/>
            <person name="Chen Y."/>
            <person name="Xu X."/>
            <person name="Zhang Y."/>
            <person name="Luo S."/>
            <person name="Chen H."/>
            <person name="Gao J."/>
            <person name="Mao Z."/>
            <person name="Pires J.C."/>
            <person name="Luo M."/>
            <person name="Kudrna D."/>
            <person name="Wing R.A."/>
            <person name="Meyers B.C."/>
            <person name="Yi K."/>
            <person name="Kong H."/>
            <person name="Lavrijsen P."/>
            <person name="Sunseri F."/>
            <person name="Falavigna A."/>
            <person name="Ye Y."/>
            <person name="Leebens-Mack J.H."/>
            <person name="Chen G."/>
        </authorList>
    </citation>
    <scope>NUCLEOTIDE SEQUENCE [LARGE SCALE GENOMIC DNA]</scope>
    <source>
        <strain evidence="3">cv. DH0086</strain>
    </source>
</reference>
<dbReference type="AlphaFoldDB" id="A0A5P1EJX5"/>
<accession>A0A5P1EJX5</accession>
<evidence type="ECO:0000313" key="3">
    <source>
        <dbReference type="Proteomes" id="UP000243459"/>
    </source>
</evidence>
<feature type="region of interest" description="Disordered" evidence="1">
    <location>
        <begin position="95"/>
        <end position="123"/>
    </location>
</feature>
<dbReference type="Gramene" id="ONK66186">
    <property type="protein sequence ID" value="ONK66186"/>
    <property type="gene ID" value="A4U43_C06F5010"/>
</dbReference>
<feature type="compositionally biased region" description="Basic and acidic residues" evidence="1">
    <location>
        <begin position="114"/>
        <end position="123"/>
    </location>
</feature>
<dbReference type="EMBL" id="CM007386">
    <property type="protein sequence ID" value="ONK66186.1"/>
    <property type="molecule type" value="Genomic_DNA"/>
</dbReference>